<proteinExistence type="predicted"/>
<organismHost>
    <name type="scientific">Bacillus subtilis</name>
    <dbReference type="NCBI Taxonomy" id="1423"/>
</organismHost>
<keyword evidence="2" id="KW-1185">Reference proteome</keyword>
<sequence length="105" mass="11906">MSEERKSLLNELKETFVIFKGRNSVGRMKTEHSIFIPSSYLQEKSEETEEFIKAAKAINKQSEWACPVEVVPLTTANVKGVEFVFTFSPSTNFDAIISEVDSRLL</sequence>
<accession>A0A217ER08</accession>
<gene>
    <name evidence="1" type="ORF">Goe3_c04300</name>
</gene>
<organism evidence="1 2">
    <name type="scientific">Bacillus phage vB_BsuM-Goe3</name>
    <dbReference type="NCBI Taxonomy" id="1933063"/>
    <lineage>
        <taxon>Viruses</taxon>
        <taxon>Duplodnaviria</taxon>
        <taxon>Heunggongvirae</taxon>
        <taxon>Uroviricota</taxon>
        <taxon>Caudoviricetes</taxon>
        <taxon>Herelleviridae</taxon>
        <taxon>Bastillevirinae</taxon>
        <taxon>Grisebachstrassevirus</taxon>
        <taxon>Grisebachstrassevirus goe3</taxon>
    </lineage>
</organism>
<name>A0A217ER08_BPGO3</name>
<evidence type="ECO:0000313" key="1">
    <source>
        <dbReference type="EMBL" id="APZ82509.1"/>
    </source>
</evidence>
<dbReference type="Proteomes" id="UP000221795">
    <property type="component" value="Segment"/>
</dbReference>
<reference evidence="1" key="1">
    <citation type="journal article" date="2017" name="Viruses">
        <title>Characterization of Bacillus subtilis Viruses vB_BsuM-Goe2 and vB_BsuM-Goe3.</title>
        <authorList>
            <person name="Willms I.M."/>
            <person name="Hoppert M."/>
            <person name="Hertel R."/>
        </authorList>
    </citation>
    <scope>NUCLEOTIDE SEQUENCE [LARGE SCALE GENOMIC DNA]</scope>
</reference>
<dbReference type="EMBL" id="KY368640">
    <property type="protein sequence ID" value="APZ82509.1"/>
    <property type="molecule type" value="Genomic_DNA"/>
</dbReference>
<protein>
    <submittedName>
        <fullName evidence="1">Uncharacterized protein</fullName>
    </submittedName>
</protein>
<evidence type="ECO:0000313" key="2">
    <source>
        <dbReference type="Proteomes" id="UP000221795"/>
    </source>
</evidence>